<dbReference type="GO" id="GO:0005506">
    <property type="term" value="F:iron ion binding"/>
    <property type="evidence" value="ECO:0007669"/>
    <property type="project" value="InterPro"/>
</dbReference>
<dbReference type="InterPro" id="IPR018301">
    <property type="entry name" value="ArAA_hydroxylase_Fe/CU_BS"/>
</dbReference>
<evidence type="ECO:0000256" key="8">
    <source>
        <dbReference type="ARBA" id="ARBA00042662"/>
    </source>
</evidence>
<dbReference type="GO" id="GO:0009072">
    <property type="term" value="P:aromatic amino acid metabolic process"/>
    <property type="evidence" value="ECO:0007669"/>
    <property type="project" value="InterPro"/>
</dbReference>
<evidence type="ECO:0000256" key="5">
    <source>
        <dbReference type="ARBA" id="ARBA00023004"/>
    </source>
</evidence>
<dbReference type="FunFam" id="1.10.800.10:FF:000004">
    <property type="entry name" value="Tyrosine 3-monooxygenase"/>
    <property type="match status" value="1"/>
</dbReference>
<dbReference type="PIRSF" id="PIRSF000336">
    <property type="entry name" value="TH"/>
    <property type="match status" value="1"/>
</dbReference>
<dbReference type="PROSITE" id="PS00367">
    <property type="entry name" value="BH4_AAA_HYDROXYL_1"/>
    <property type="match status" value="1"/>
</dbReference>
<dbReference type="InterPro" id="IPR045865">
    <property type="entry name" value="ACT-like_dom_sf"/>
</dbReference>
<proteinExistence type="inferred from homology"/>
<dbReference type="PROSITE" id="PS51410">
    <property type="entry name" value="BH4_AAA_HYDROXYL_2"/>
    <property type="match status" value="1"/>
</dbReference>
<feature type="domain" description="Biopterin-dependent aromatic amino acid hydroxylase family profile" evidence="14">
    <location>
        <begin position="139"/>
        <end position="487"/>
    </location>
</feature>
<keyword evidence="6" id="KW-0503">Monooxygenase</keyword>
<evidence type="ECO:0000256" key="1">
    <source>
        <dbReference type="ARBA" id="ARBA00001954"/>
    </source>
</evidence>
<evidence type="ECO:0000256" key="7">
    <source>
        <dbReference type="ARBA" id="ARBA00040889"/>
    </source>
</evidence>
<feature type="binding site" evidence="11">
    <location>
        <position position="283"/>
    </location>
    <ligand>
        <name>L-tryptophan</name>
        <dbReference type="ChEBI" id="CHEBI:57912"/>
    </ligand>
</feature>
<dbReference type="InterPro" id="IPR019774">
    <property type="entry name" value="Aromatic-AA_hydroxylase_C"/>
</dbReference>
<dbReference type="PRINTS" id="PR00372">
    <property type="entry name" value="FYWHYDRXLASE"/>
</dbReference>
<dbReference type="InterPro" id="IPR001273">
    <property type="entry name" value="ArAA_hydroxylase"/>
</dbReference>
<dbReference type="PANTHER" id="PTHR11473:SF16">
    <property type="entry name" value="TRYPTOPHAN 5-HYDROXYLASE 2"/>
    <property type="match status" value="1"/>
</dbReference>
<protein>
    <recommendedName>
        <fullName evidence="7">Tryptophan 5-hydroxylase 2</fullName>
    </recommendedName>
    <alternativeName>
        <fullName evidence="8">Tryptophan 5-monooxygenase 2</fullName>
    </alternativeName>
</protein>
<name>A0A1W0WSL9_HYPEX</name>
<accession>A0A1W0WSL9</accession>
<feature type="binding site" evidence="11">
    <location>
        <position position="305"/>
    </location>
    <ligand>
        <name>L-tryptophan</name>
        <dbReference type="ChEBI" id="CHEBI:57912"/>
    </ligand>
</feature>
<feature type="region of interest" description="Disordered" evidence="13">
    <location>
        <begin position="1"/>
        <end position="22"/>
    </location>
</feature>
<evidence type="ECO:0000256" key="3">
    <source>
        <dbReference type="ARBA" id="ARBA00022723"/>
    </source>
</evidence>
<dbReference type="OrthoDB" id="983542at2759"/>
<evidence type="ECO:0000259" key="15">
    <source>
        <dbReference type="PROSITE" id="PS51671"/>
    </source>
</evidence>
<comment type="cofactor">
    <cofactor evidence="1 12">
        <name>Fe(2+)</name>
        <dbReference type="ChEBI" id="CHEBI:29033"/>
    </cofactor>
</comment>
<comment type="similarity">
    <text evidence="2">Belongs to the biopterin-dependent aromatic amino acid hydroxylase family.</text>
</comment>
<dbReference type="InterPro" id="IPR002912">
    <property type="entry name" value="ACT_dom"/>
</dbReference>
<evidence type="ECO:0000256" key="6">
    <source>
        <dbReference type="ARBA" id="ARBA00023033"/>
    </source>
</evidence>
<dbReference type="Proteomes" id="UP000192578">
    <property type="component" value="Unassembled WGS sequence"/>
</dbReference>
<dbReference type="SUPFAM" id="SSF56534">
    <property type="entry name" value="Aromatic aminoacid monoxygenases, catalytic and oligomerization domains"/>
    <property type="match status" value="1"/>
</dbReference>
<evidence type="ECO:0000313" key="17">
    <source>
        <dbReference type="Proteomes" id="UP000192578"/>
    </source>
</evidence>
<feature type="binding site" evidence="11">
    <location>
        <position position="414"/>
    </location>
    <ligand>
        <name>L-tryptophan</name>
        <dbReference type="ChEBI" id="CHEBI:57912"/>
    </ligand>
</feature>
<keyword evidence="4" id="KW-0560">Oxidoreductase</keyword>
<evidence type="ECO:0000259" key="14">
    <source>
        <dbReference type="PROSITE" id="PS51410"/>
    </source>
</evidence>
<dbReference type="InterPro" id="IPR036329">
    <property type="entry name" value="Aro-AA_hydroxylase_C_sf"/>
</dbReference>
<feature type="region of interest" description="Disordered" evidence="13">
    <location>
        <begin position="490"/>
        <end position="515"/>
    </location>
</feature>
<dbReference type="GO" id="GO:0004510">
    <property type="term" value="F:tryptophan 5-monooxygenase activity"/>
    <property type="evidence" value="ECO:0007669"/>
    <property type="project" value="TreeGrafter"/>
</dbReference>
<feature type="binding site" evidence="10">
    <location>
        <position position="365"/>
    </location>
    <ligand>
        <name>Fe cation</name>
        <dbReference type="ChEBI" id="CHEBI:24875"/>
    </ligand>
</feature>
<evidence type="ECO:0000256" key="10">
    <source>
        <dbReference type="PIRSR" id="PIRSR000336-1"/>
    </source>
</evidence>
<organism evidence="16 17">
    <name type="scientific">Hypsibius exemplaris</name>
    <name type="common">Freshwater tardigrade</name>
    <dbReference type="NCBI Taxonomy" id="2072580"/>
    <lineage>
        <taxon>Eukaryota</taxon>
        <taxon>Metazoa</taxon>
        <taxon>Ecdysozoa</taxon>
        <taxon>Tardigrada</taxon>
        <taxon>Eutardigrada</taxon>
        <taxon>Parachela</taxon>
        <taxon>Hypsibioidea</taxon>
        <taxon>Hypsibiidae</taxon>
        <taxon>Hypsibius</taxon>
    </lineage>
</organism>
<dbReference type="SUPFAM" id="SSF55021">
    <property type="entry name" value="ACT-like"/>
    <property type="match status" value="1"/>
</dbReference>
<keyword evidence="3 10" id="KW-0479">Metal-binding</keyword>
<evidence type="ECO:0000256" key="2">
    <source>
        <dbReference type="ARBA" id="ARBA00009712"/>
    </source>
</evidence>
<keyword evidence="17" id="KW-1185">Reference proteome</keyword>
<dbReference type="Gene3D" id="1.10.800.10">
    <property type="entry name" value="Aromatic amino acid hydroxylase"/>
    <property type="match status" value="1"/>
</dbReference>
<keyword evidence="5 10" id="KW-0408">Iron</keyword>
<comment type="caution">
    <text evidence="16">The sequence shown here is derived from an EMBL/GenBank/DDBJ whole genome shotgun (WGS) entry which is preliminary data.</text>
</comment>
<evidence type="ECO:0000256" key="13">
    <source>
        <dbReference type="SAM" id="MobiDB-lite"/>
    </source>
</evidence>
<dbReference type="GO" id="GO:0046189">
    <property type="term" value="P:phenol-containing compound biosynthetic process"/>
    <property type="evidence" value="ECO:0007669"/>
    <property type="project" value="UniProtKB-ARBA"/>
</dbReference>
<dbReference type="InterPro" id="IPR019773">
    <property type="entry name" value="Tyrosine_3-monooxygenase-like"/>
</dbReference>
<evidence type="ECO:0000256" key="4">
    <source>
        <dbReference type="ARBA" id="ARBA00023002"/>
    </source>
</evidence>
<feature type="compositionally biased region" description="Polar residues" evidence="13">
    <location>
        <begin position="491"/>
        <end position="505"/>
    </location>
</feature>
<dbReference type="GO" id="GO:0043005">
    <property type="term" value="C:neuron projection"/>
    <property type="evidence" value="ECO:0007669"/>
    <property type="project" value="TreeGrafter"/>
</dbReference>
<feature type="binding site" evidence="11">
    <location>
        <position position="313"/>
    </location>
    <ligand>
        <name>L-tryptophan</name>
        <dbReference type="ChEBI" id="CHEBI:57912"/>
    </ligand>
</feature>
<evidence type="ECO:0000256" key="11">
    <source>
        <dbReference type="PIRSR" id="PIRSR601273-1"/>
    </source>
</evidence>
<feature type="binding site" evidence="10">
    <location>
        <position position="320"/>
    </location>
    <ligand>
        <name>Fe cation</name>
        <dbReference type="ChEBI" id="CHEBI:24875"/>
    </ligand>
</feature>
<evidence type="ECO:0000313" key="16">
    <source>
        <dbReference type="EMBL" id="OQV18194.1"/>
    </source>
</evidence>
<dbReference type="GO" id="GO:0006576">
    <property type="term" value="P:biogenic amine metabolic process"/>
    <property type="evidence" value="ECO:0007669"/>
    <property type="project" value="UniProtKB-ARBA"/>
</dbReference>
<sequence>MNPETEKKRMAMRQRAASTPDTSALNMSLRDYMEKDKMNNFEEESDIFKNGPTKNTKSVIFSLNNEVGSLAKALTVFKENGVNVCRIESRKAQHGADTECEIFVDVECDDQQMARVCDVLKKRLAHQQSVLQESFDKTGIEELETPEVFGMPWFPRRVTDLDKSAHRVLTYGNGIDLEADHPGFKDPVYRKRRQYFADIALRYRHGRPIPRIKYTEEEVRTWGTVFGELTKLYPTHACREVMENIPLLIRHCGYRTDNVPQLCDISRFLKDRTGFSVRPVAGYLSSRDFLAGLAFRVFHCTQYIRHSSAPLYTPEPDCCHELLGHIPLLADPGFAHFSQELGLQSLGASDEEVQKLATCYFFTVEFGLCRQDGELRAYGAGLLSSFGELQHVLSPNAKKLPFDPVSTCNQECLITTYQDVYFYNESFEEAKEQMREFARSIKRPFSVRYNPYTQTVEILHSPQQIASVVSELKGDLSIVTEALRKIRGQEETGTLPTTREATNGNGPDACINDVI</sequence>
<dbReference type="InterPro" id="IPR036951">
    <property type="entry name" value="ArAA_hydroxylase_sf"/>
</dbReference>
<feature type="binding site" evidence="11">
    <location>
        <position position="384"/>
    </location>
    <ligand>
        <name>L-tryptophan</name>
        <dbReference type="ChEBI" id="CHEBI:57912"/>
    </ligand>
</feature>
<dbReference type="Pfam" id="PF00351">
    <property type="entry name" value="Biopterin_H"/>
    <property type="match status" value="1"/>
</dbReference>
<feature type="binding site" evidence="10">
    <location>
        <position position="325"/>
    </location>
    <ligand>
        <name>Fe cation</name>
        <dbReference type="ChEBI" id="CHEBI:24875"/>
    </ligand>
</feature>
<dbReference type="PANTHER" id="PTHR11473">
    <property type="entry name" value="AROMATIC AMINO ACID HYDROXYLASE"/>
    <property type="match status" value="1"/>
</dbReference>
<gene>
    <name evidence="16" type="ORF">BV898_07784</name>
</gene>
<dbReference type="PROSITE" id="PS51671">
    <property type="entry name" value="ACT"/>
    <property type="match status" value="1"/>
</dbReference>
<feature type="domain" description="ACT" evidence="15">
    <location>
        <begin position="58"/>
        <end position="135"/>
    </location>
</feature>
<reference evidence="17" key="1">
    <citation type="submission" date="2017-01" db="EMBL/GenBank/DDBJ databases">
        <title>Comparative genomics of anhydrobiosis in the tardigrade Hypsibius dujardini.</title>
        <authorList>
            <person name="Yoshida Y."/>
            <person name="Koutsovoulos G."/>
            <person name="Laetsch D."/>
            <person name="Stevens L."/>
            <person name="Kumar S."/>
            <person name="Horikawa D."/>
            <person name="Ishino K."/>
            <person name="Komine S."/>
            <person name="Tomita M."/>
            <person name="Blaxter M."/>
            <person name="Arakawa K."/>
        </authorList>
    </citation>
    <scope>NUCLEOTIDE SEQUENCE [LARGE SCALE GENOMIC DNA]</scope>
    <source>
        <strain evidence="17">Z151</strain>
    </source>
</reference>
<dbReference type="EMBL" id="MTYJ01000052">
    <property type="protein sequence ID" value="OQV18194.1"/>
    <property type="molecule type" value="Genomic_DNA"/>
</dbReference>
<evidence type="ECO:0000256" key="9">
    <source>
        <dbReference type="ARBA" id="ARBA00062416"/>
    </source>
</evidence>
<comment type="subunit">
    <text evidence="9">Interacts with DNAJC12.</text>
</comment>
<evidence type="ECO:0000256" key="12">
    <source>
        <dbReference type="PIRSR" id="PIRSR601273-2"/>
    </source>
</evidence>
<dbReference type="AlphaFoldDB" id="A0A1W0WSL9"/>